<name>A0A0L0VVP7_9BASI</name>
<evidence type="ECO:0000313" key="2">
    <source>
        <dbReference type="Proteomes" id="UP000054564"/>
    </source>
</evidence>
<accession>A0A0L0VVP7</accession>
<dbReference type="OrthoDB" id="2508656at2759"/>
<organism evidence="1 2">
    <name type="scientific">Puccinia striiformis f. sp. tritici PST-78</name>
    <dbReference type="NCBI Taxonomy" id="1165861"/>
    <lineage>
        <taxon>Eukaryota</taxon>
        <taxon>Fungi</taxon>
        <taxon>Dikarya</taxon>
        <taxon>Basidiomycota</taxon>
        <taxon>Pucciniomycotina</taxon>
        <taxon>Pucciniomycetes</taxon>
        <taxon>Pucciniales</taxon>
        <taxon>Pucciniaceae</taxon>
        <taxon>Puccinia</taxon>
    </lineage>
</organism>
<evidence type="ECO:0000313" key="1">
    <source>
        <dbReference type="EMBL" id="KNF03272.1"/>
    </source>
</evidence>
<dbReference type="Proteomes" id="UP000054564">
    <property type="component" value="Unassembled WGS sequence"/>
</dbReference>
<comment type="caution">
    <text evidence="1">The sequence shown here is derived from an EMBL/GenBank/DDBJ whole genome shotgun (WGS) entry which is preliminary data.</text>
</comment>
<proteinExistence type="predicted"/>
<sequence length="589" mass="68581">MPPILLYPSLTSFPSQDFLQSHQDTTPVQTIVTDAYKFSAQDNKPLELDPGDARIDHLKLLTEADKRIELRIELLDTQSNPEFLKTQSQLEQLHRSIKPAILERVRRLQRVIRLSQTAPSGSHAELGLESLDRPSDSKPLIAAGKSRRLTRLRSKATRMLSYAKFRKSRNKSTHSSVLQPLLDSDGTDIEHLAASPSSPEVFETLAGESTREARESDSYDLHGDILGVNPEHTLREQMETWNSLQASLIRFHAQNYLAERDAKFLLGFLKTLYSLGDLIHEYHLMPSDFIETIEIFRPKVLLDMVEYHIDLLFSRWQEKFFDIPGSVVPELEFLTTGRAVKHFNRAIKALPRDDQRDVVHLVLRTIMRHLRYTKASQLFHKIREELTQGDFLDKLVRVSSVLSKQETSQEDLTDIRKTQVFQIIELALYNFRDPTRSAAKTERLEFQLVFYMIDFIDRYYPSITNIMIPQSHSELYQKKLRFMRSYLNYFRHSADDYSYYLDPNCDKHYHRIARDSSNGNHLLFNWIITVTHSKIKHHEEIQGILKFSPDLNLWMGQTCWRCGDKFRECNPSCNRFEEPEDSGGIQLLP</sequence>
<dbReference type="AlphaFoldDB" id="A0A0L0VVP7"/>
<dbReference type="EMBL" id="AJIL01000018">
    <property type="protein sequence ID" value="KNF03272.1"/>
    <property type="molecule type" value="Genomic_DNA"/>
</dbReference>
<reference evidence="2" key="1">
    <citation type="submission" date="2014-03" db="EMBL/GenBank/DDBJ databases">
        <title>The Genome Sequence of Puccinia striiformis f. sp. tritici PST-78.</title>
        <authorList>
            <consortium name="The Broad Institute Genome Sequencing Platform"/>
            <person name="Cuomo C."/>
            <person name="Hulbert S."/>
            <person name="Chen X."/>
            <person name="Walker B."/>
            <person name="Young S.K."/>
            <person name="Zeng Q."/>
            <person name="Gargeya S."/>
            <person name="Fitzgerald M."/>
            <person name="Haas B."/>
            <person name="Abouelleil A."/>
            <person name="Alvarado L."/>
            <person name="Arachchi H.M."/>
            <person name="Berlin A.M."/>
            <person name="Chapman S.B."/>
            <person name="Goldberg J."/>
            <person name="Griggs A."/>
            <person name="Gujja S."/>
            <person name="Hansen M."/>
            <person name="Howarth C."/>
            <person name="Imamovic A."/>
            <person name="Larimer J."/>
            <person name="McCowan C."/>
            <person name="Montmayeur A."/>
            <person name="Murphy C."/>
            <person name="Neiman D."/>
            <person name="Pearson M."/>
            <person name="Priest M."/>
            <person name="Roberts A."/>
            <person name="Saif S."/>
            <person name="Shea T."/>
            <person name="Sisk P."/>
            <person name="Sykes S."/>
            <person name="Wortman J."/>
            <person name="Nusbaum C."/>
            <person name="Birren B."/>
        </authorList>
    </citation>
    <scope>NUCLEOTIDE SEQUENCE [LARGE SCALE GENOMIC DNA]</scope>
    <source>
        <strain evidence="2">race PST-78</strain>
    </source>
</reference>
<keyword evidence="2" id="KW-1185">Reference proteome</keyword>
<protein>
    <submittedName>
        <fullName evidence="1">Uncharacterized protein</fullName>
    </submittedName>
</protein>
<gene>
    <name evidence="1" type="ORF">PSTG_03537</name>
</gene>